<dbReference type="InterPro" id="IPR016162">
    <property type="entry name" value="Ald_DH_N"/>
</dbReference>
<proteinExistence type="inferred from homology"/>
<evidence type="ECO:0000256" key="3">
    <source>
        <dbReference type="RuleBase" id="RU003345"/>
    </source>
</evidence>
<dbReference type="InterPro" id="IPR050740">
    <property type="entry name" value="Aldehyde_DH_Superfamily"/>
</dbReference>
<dbReference type="EMBL" id="JAVHJV010000017">
    <property type="protein sequence ID" value="KAK5937446.1"/>
    <property type="molecule type" value="Genomic_DNA"/>
</dbReference>
<feature type="domain" description="Aldehyde dehydrogenase" evidence="4">
    <location>
        <begin position="181"/>
        <end position="441"/>
    </location>
</feature>
<dbReference type="SUPFAM" id="SSF53720">
    <property type="entry name" value="ALDH-like"/>
    <property type="match status" value="1"/>
</dbReference>
<organism evidence="5 6">
    <name type="scientific">Knufia obscura</name>
    <dbReference type="NCBI Taxonomy" id="1635080"/>
    <lineage>
        <taxon>Eukaryota</taxon>
        <taxon>Fungi</taxon>
        <taxon>Dikarya</taxon>
        <taxon>Ascomycota</taxon>
        <taxon>Pezizomycotina</taxon>
        <taxon>Eurotiomycetes</taxon>
        <taxon>Chaetothyriomycetidae</taxon>
        <taxon>Chaetothyriales</taxon>
        <taxon>Trichomeriaceae</taxon>
        <taxon>Knufia</taxon>
    </lineage>
</organism>
<dbReference type="PANTHER" id="PTHR43353:SF11">
    <property type="entry name" value="SUCCINATE SEMIALDEHYDE DEHYDROGENASE (EUROFUNG)"/>
    <property type="match status" value="1"/>
</dbReference>
<gene>
    <name evidence="5" type="ORF">PMZ80_010453</name>
</gene>
<dbReference type="Proteomes" id="UP001334248">
    <property type="component" value="Unassembled WGS sequence"/>
</dbReference>
<keyword evidence="1 3" id="KW-0560">Oxidoreductase</keyword>
<name>A0ABR0RA57_9EURO</name>
<dbReference type="Gene3D" id="3.40.605.10">
    <property type="entry name" value="Aldehyde Dehydrogenase, Chain A, domain 1"/>
    <property type="match status" value="2"/>
</dbReference>
<comment type="similarity">
    <text evidence="3">Belongs to the aldehyde dehydrogenase family.</text>
</comment>
<dbReference type="InterPro" id="IPR016161">
    <property type="entry name" value="Ald_DH/histidinol_DH"/>
</dbReference>
<dbReference type="GeneID" id="90003902"/>
<dbReference type="PROSITE" id="PS00687">
    <property type="entry name" value="ALDEHYDE_DEHYDR_GLU"/>
    <property type="match status" value="1"/>
</dbReference>
<dbReference type="InterPro" id="IPR016163">
    <property type="entry name" value="Ald_DH_C"/>
</dbReference>
<evidence type="ECO:0000313" key="6">
    <source>
        <dbReference type="Proteomes" id="UP001334248"/>
    </source>
</evidence>
<evidence type="ECO:0000259" key="4">
    <source>
        <dbReference type="Pfam" id="PF00171"/>
    </source>
</evidence>
<dbReference type="InterPro" id="IPR029510">
    <property type="entry name" value="Ald_DH_CS_GLU"/>
</dbReference>
<reference evidence="5 6" key="1">
    <citation type="journal article" date="2023" name="Res Sq">
        <title>Genomic and morphological characterization of Knufia obscura isolated from the Mars 2020 spacecraft assembly facility.</title>
        <authorList>
            <person name="Chander A.M."/>
            <person name="Teixeira M.M."/>
            <person name="Singh N.K."/>
            <person name="Williams M.P."/>
            <person name="Parker C.W."/>
            <person name="Leo P."/>
            <person name="Stajich J.E."/>
            <person name="Torok T."/>
            <person name="Tighe S."/>
            <person name="Mason C.E."/>
            <person name="Venkateswaran K."/>
        </authorList>
    </citation>
    <scope>NUCLEOTIDE SEQUENCE [LARGE SCALE GENOMIC DNA]</scope>
    <source>
        <strain evidence="5 6">CCFEE 5817</strain>
    </source>
</reference>
<dbReference type="CDD" id="cd07103">
    <property type="entry name" value="ALDH_F5_SSADH_GabD"/>
    <property type="match status" value="1"/>
</dbReference>
<feature type="active site" evidence="2">
    <location>
        <position position="234"/>
    </location>
</feature>
<evidence type="ECO:0000256" key="1">
    <source>
        <dbReference type="ARBA" id="ARBA00023002"/>
    </source>
</evidence>
<dbReference type="PANTHER" id="PTHR43353">
    <property type="entry name" value="SUCCINATE-SEMIALDEHYDE DEHYDROGENASE, MITOCHONDRIAL"/>
    <property type="match status" value="1"/>
</dbReference>
<comment type="caution">
    <text evidence="5">The sequence shown here is derived from an EMBL/GenBank/DDBJ whole genome shotgun (WGS) entry which is preliminary data.</text>
</comment>
<protein>
    <recommendedName>
        <fullName evidence="4">Aldehyde dehydrogenase domain-containing protein</fullName>
    </recommendedName>
</protein>
<keyword evidence="6" id="KW-1185">Reference proteome</keyword>
<evidence type="ECO:0000256" key="2">
    <source>
        <dbReference type="PROSITE-ProRule" id="PRU10007"/>
    </source>
</evidence>
<dbReference type="InterPro" id="IPR015590">
    <property type="entry name" value="Aldehyde_DH_dom"/>
</dbReference>
<sequence>MIAKHPSPTLSDGSLVQNQIYINGQWKPSRTGKTFEVRDPATNAVITTCPESNVEDLEEAISAASKAFQTWKLRSGRERGRILRRWYELIIENKEDLAVLCTWENGKSRADSDGEVIFAASFVEWYSEEAARVYGDVIPHTNSACRTQVAKEAIGVCGLITPWNFPLGMITRKAAPALAAGLINIVTALDNAPALGLALCKSPIVKKISFTGSTRVGKVLAEQSGSTLKKLSLELGGNAPFIVFDDADLDVAVSCAITAKFKEGIYDAFSQELSEAVSRFVVGSGLDRKTTHGPLTNGMSKVQDHIKDATKKGAKLVRGGKTLPDLGPNFFEPTVLTNIDDTMQISREETFGPIAALFKFSTEDEAIKRANDCEVGLAGYVMTNSLSRANWVSERLETGMVAINTGTISDASAPFGDVKYSGIGREGSKYGIEEYLTMKTIVSAVLPPRAML</sequence>
<accession>A0ABR0RA57</accession>
<dbReference type="Gene3D" id="3.40.309.10">
    <property type="entry name" value="Aldehyde Dehydrogenase, Chain A, domain 2"/>
    <property type="match status" value="1"/>
</dbReference>
<evidence type="ECO:0000313" key="5">
    <source>
        <dbReference type="EMBL" id="KAK5937446.1"/>
    </source>
</evidence>
<dbReference type="Pfam" id="PF00171">
    <property type="entry name" value="Aldedh"/>
    <property type="match status" value="1"/>
</dbReference>
<dbReference type="RefSeq" id="XP_064725536.1">
    <property type="nucleotide sequence ID" value="XM_064878842.1"/>
</dbReference>